<keyword evidence="1" id="KW-0812">Transmembrane</keyword>
<reference evidence="2" key="1">
    <citation type="journal article" date="2015" name="Nature">
        <title>Complex archaea that bridge the gap between prokaryotes and eukaryotes.</title>
        <authorList>
            <person name="Spang A."/>
            <person name="Saw J.H."/>
            <person name="Jorgensen S.L."/>
            <person name="Zaremba-Niedzwiedzka K."/>
            <person name="Martijn J."/>
            <person name="Lind A.E."/>
            <person name="van Eijk R."/>
            <person name="Schleper C."/>
            <person name="Guy L."/>
            <person name="Ettema T.J."/>
        </authorList>
    </citation>
    <scope>NUCLEOTIDE SEQUENCE</scope>
</reference>
<accession>A0A0F8ZRR3</accession>
<dbReference type="EMBL" id="LAZR01049835">
    <property type="protein sequence ID" value="KKK88710.1"/>
    <property type="molecule type" value="Genomic_DNA"/>
</dbReference>
<comment type="caution">
    <text evidence="2">The sequence shown here is derived from an EMBL/GenBank/DDBJ whole genome shotgun (WGS) entry which is preliminary data.</text>
</comment>
<keyword evidence="1" id="KW-0472">Membrane</keyword>
<dbReference type="AlphaFoldDB" id="A0A0F8ZRR3"/>
<evidence type="ECO:0000313" key="2">
    <source>
        <dbReference type="EMBL" id="KKK88710.1"/>
    </source>
</evidence>
<feature type="transmembrane region" description="Helical" evidence="1">
    <location>
        <begin position="12"/>
        <end position="29"/>
    </location>
</feature>
<gene>
    <name evidence="2" type="ORF">LCGC14_2740370</name>
</gene>
<sequence length="157" mass="18200">MKNKIEQRKDIIIILLLMGILISVSYIIFEKPKTVYEEKLIEENLALLNVEYLGLYENLYDSTEMFFNYRLDNYGNAEAKNVKVICKIWDKNNNVGTSIVDGVGNVASNSYYLGEVVMEAIPYSSYEDGYITCYVKSCDDCKILYKEIEDLKETYEN</sequence>
<name>A0A0F8ZRR3_9ZZZZ</name>
<organism evidence="2">
    <name type="scientific">marine sediment metagenome</name>
    <dbReference type="NCBI Taxonomy" id="412755"/>
    <lineage>
        <taxon>unclassified sequences</taxon>
        <taxon>metagenomes</taxon>
        <taxon>ecological metagenomes</taxon>
    </lineage>
</organism>
<evidence type="ECO:0000256" key="1">
    <source>
        <dbReference type="SAM" id="Phobius"/>
    </source>
</evidence>
<proteinExistence type="predicted"/>
<keyword evidence="1" id="KW-1133">Transmembrane helix</keyword>
<protein>
    <submittedName>
        <fullName evidence="2">Uncharacterized protein</fullName>
    </submittedName>
</protein>